<reference evidence="5 6" key="1">
    <citation type="submission" date="2010-12" db="EMBL/GenBank/DDBJ databases">
        <title>The Genome Sequence of Coprobacillus sp. strain 29_1.</title>
        <authorList>
            <consortium name="The Broad Institute Genome Sequencing Platform"/>
            <person name="Earl A."/>
            <person name="Ward D."/>
            <person name="Feldgarden M."/>
            <person name="Gevers D."/>
            <person name="Daigneault M."/>
            <person name="Sibley C.D."/>
            <person name="White A."/>
            <person name="Strauss J."/>
            <person name="Allen-Vercoe E."/>
            <person name="Young S.K."/>
            <person name="Zeng Q."/>
            <person name="Gargeya S."/>
            <person name="Fitzgerald M."/>
            <person name="Haas B."/>
            <person name="Abouelleil A."/>
            <person name="Alvarado L."/>
            <person name="Arachchi H.M."/>
            <person name="Berlin A."/>
            <person name="Brown A."/>
            <person name="Chapman S.B."/>
            <person name="Chen Z."/>
            <person name="Dunbar C."/>
            <person name="Freedman E."/>
            <person name="Gearin G."/>
            <person name="Gellesch M."/>
            <person name="Goldberg J."/>
            <person name="Griggs A."/>
            <person name="Gujja S."/>
            <person name="Heilman E."/>
            <person name="Heiman D."/>
            <person name="Howarth C."/>
            <person name="Larson L."/>
            <person name="Lui A."/>
            <person name="MacDonald P.J.P."/>
            <person name="Mehta T."/>
            <person name="Montmayeur A."/>
            <person name="Murphy C."/>
            <person name="Neiman D."/>
            <person name="Pearson M."/>
            <person name="Priest M."/>
            <person name="Roberts A."/>
            <person name="Saif S."/>
            <person name="Shea T."/>
            <person name="Shenoy N."/>
            <person name="Sisk P."/>
            <person name="Stolte C."/>
            <person name="Sykes S."/>
            <person name="White J."/>
            <person name="Yandava C."/>
            <person name="Nusbaum C."/>
            <person name="Birren B."/>
        </authorList>
    </citation>
    <scope>NUCLEOTIDE SEQUENCE [LARGE SCALE GENOMIC DNA]</scope>
    <source>
        <strain evidence="5 6">29_1</strain>
    </source>
</reference>
<keyword evidence="1" id="KW-0547">Nucleotide-binding</keyword>
<dbReference type="GO" id="GO:0005886">
    <property type="term" value="C:plasma membrane"/>
    <property type="evidence" value="ECO:0007669"/>
    <property type="project" value="TreeGrafter"/>
</dbReference>
<feature type="domain" description="ABC transporter" evidence="4">
    <location>
        <begin position="3"/>
        <end position="214"/>
    </location>
</feature>
<dbReference type="eggNOG" id="COG1136">
    <property type="taxonomic scope" value="Bacteria"/>
</dbReference>
<keyword evidence="2" id="KW-0067">ATP-binding</keyword>
<dbReference type="InterPro" id="IPR003439">
    <property type="entry name" value="ABC_transporter-like_ATP-bd"/>
</dbReference>
<evidence type="ECO:0000256" key="3">
    <source>
        <dbReference type="SAM" id="Phobius"/>
    </source>
</evidence>
<name>E7GBP8_9FIRM</name>
<organism evidence="5 6">
    <name type="scientific">Coprobacillus cateniformis</name>
    <dbReference type="NCBI Taxonomy" id="100884"/>
    <lineage>
        <taxon>Bacteria</taxon>
        <taxon>Bacillati</taxon>
        <taxon>Bacillota</taxon>
        <taxon>Erysipelotrichia</taxon>
        <taxon>Erysipelotrichales</taxon>
        <taxon>Coprobacillaceae</taxon>
        <taxon>Coprobacillus</taxon>
    </lineage>
</organism>
<dbReference type="HOGENOM" id="CLU_468286_0_0_9"/>
<dbReference type="STRING" id="100884.GCA_000269565_02299"/>
<dbReference type="GO" id="GO:0005524">
    <property type="term" value="F:ATP binding"/>
    <property type="evidence" value="ECO:0007669"/>
    <property type="project" value="UniProtKB-KW"/>
</dbReference>
<keyword evidence="3" id="KW-0472">Membrane</keyword>
<sequence>MHLELKNIHKTFDKHVLFQNLNFNFSYCGFYFISGSSGSGKSTLLNILAGYEDVDNGERCIDSDVSIACIFQNYELIDELTVQENIIMIHDENEYCTDILQQLNITDLLSRYPKELSQGQRQRVGIARALFCQPQIIICDEPTESLDIDNKERVLNLLKKLSHDHVVIVASHETLLLKNYYDYHYELKDYQLYLKDQHHQMKTMRIIKNNSNVNSHKTRQIIHKIIHKRTMLQTIFMSLLILMQLTINQIGTNLFVENKDGIAVNKNSIYVKTYGHNSDILNRYSQAKRPILEFSSVPIKNKLVKINIYPQSVDDSVSHIHLKQNEILINQNVADILKNQFQLTDQELINYKLDLNYQLGQSQYTIQFQIINIVQEDVNDLKQIYYSYNGVNSYLKEKKFTVEFPTQYDYLMQNSDFYELQCGTDVEHYFQSLIKNNDFSIQHSIFSEQQDNLGQKSLYQFMFMIIQIILGIVTIIYIIYITWKDVTKNLTSLSILHAVGVPMSEIKKNYFTEKLKYLVIIIPFLMCIWIILFVFLHQDINYLRILGYIIVCYSLYIIVLFIKMKNLRQKNISIILKEGVDS</sequence>
<evidence type="ECO:0000259" key="4">
    <source>
        <dbReference type="PROSITE" id="PS50893"/>
    </source>
</evidence>
<evidence type="ECO:0000313" key="5">
    <source>
        <dbReference type="EMBL" id="EFW04460.1"/>
    </source>
</evidence>
<dbReference type="SMART" id="SM00382">
    <property type="entry name" value="AAA"/>
    <property type="match status" value="1"/>
</dbReference>
<evidence type="ECO:0000256" key="2">
    <source>
        <dbReference type="ARBA" id="ARBA00022840"/>
    </source>
</evidence>
<dbReference type="InterPro" id="IPR003593">
    <property type="entry name" value="AAA+_ATPase"/>
</dbReference>
<dbReference type="Proteomes" id="UP000003157">
    <property type="component" value="Unassembled WGS sequence"/>
</dbReference>
<evidence type="ECO:0000313" key="6">
    <source>
        <dbReference type="Proteomes" id="UP000003157"/>
    </source>
</evidence>
<dbReference type="SUPFAM" id="SSF52540">
    <property type="entry name" value="P-loop containing nucleoside triphosphate hydrolases"/>
    <property type="match status" value="1"/>
</dbReference>
<feature type="transmembrane region" description="Helical" evidence="3">
    <location>
        <begin position="542"/>
        <end position="562"/>
    </location>
</feature>
<dbReference type="Gene3D" id="3.40.50.300">
    <property type="entry name" value="P-loop containing nucleotide triphosphate hydrolases"/>
    <property type="match status" value="1"/>
</dbReference>
<dbReference type="GO" id="GO:0016887">
    <property type="term" value="F:ATP hydrolysis activity"/>
    <property type="evidence" value="ECO:0007669"/>
    <property type="project" value="InterPro"/>
</dbReference>
<dbReference type="RefSeq" id="WP_008789289.1">
    <property type="nucleotide sequence ID" value="NZ_AKCB01000001.1"/>
</dbReference>
<evidence type="ECO:0000256" key="1">
    <source>
        <dbReference type="ARBA" id="ARBA00022741"/>
    </source>
</evidence>
<gene>
    <name evidence="5" type="ORF">HMPREF9488_02189</name>
</gene>
<feature type="transmembrane region" description="Helical" evidence="3">
    <location>
        <begin position="517"/>
        <end position="536"/>
    </location>
</feature>
<dbReference type="InterPro" id="IPR015854">
    <property type="entry name" value="ABC_transpr_LolD-like"/>
</dbReference>
<dbReference type="PROSITE" id="PS50893">
    <property type="entry name" value="ABC_TRANSPORTER_2"/>
    <property type="match status" value="1"/>
</dbReference>
<keyword evidence="3" id="KW-1133">Transmembrane helix</keyword>
<feature type="transmembrane region" description="Helical" evidence="3">
    <location>
        <begin position="458"/>
        <end position="480"/>
    </location>
</feature>
<dbReference type="InterPro" id="IPR027417">
    <property type="entry name" value="P-loop_NTPase"/>
</dbReference>
<keyword evidence="6" id="KW-1185">Reference proteome</keyword>
<comment type="caution">
    <text evidence="5">The sequence shown here is derived from an EMBL/GenBank/DDBJ whole genome shotgun (WGS) entry which is preliminary data.</text>
</comment>
<dbReference type="InterPro" id="IPR017871">
    <property type="entry name" value="ABC_transporter-like_CS"/>
</dbReference>
<dbReference type="PROSITE" id="PS00211">
    <property type="entry name" value="ABC_TRANSPORTER_1"/>
    <property type="match status" value="1"/>
</dbReference>
<dbReference type="GeneID" id="78230133"/>
<protein>
    <recommendedName>
        <fullName evidence="4">ABC transporter domain-containing protein</fullName>
    </recommendedName>
</protein>
<accession>E7GBP8</accession>
<dbReference type="AlphaFoldDB" id="E7GBP8"/>
<proteinExistence type="predicted"/>
<keyword evidence="3" id="KW-0812">Transmembrane</keyword>
<dbReference type="OrthoDB" id="1653513at2"/>
<dbReference type="PANTHER" id="PTHR24220">
    <property type="entry name" value="IMPORT ATP-BINDING PROTEIN"/>
    <property type="match status" value="1"/>
</dbReference>
<dbReference type="EMBL" id="ADKX01000036">
    <property type="protein sequence ID" value="EFW04460.1"/>
    <property type="molecule type" value="Genomic_DNA"/>
</dbReference>
<dbReference type="GO" id="GO:0022857">
    <property type="term" value="F:transmembrane transporter activity"/>
    <property type="evidence" value="ECO:0007669"/>
    <property type="project" value="TreeGrafter"/>
</dbReference>
<dbReference type="Pfam" id="PF00005">
    <property type="entry name" value="ABC_tran"/>
    <property type="match status" value="1"/>
</dbReference>